<evidence type="ECO:0000313" key="2">
    <source>
        <dbReference type="Proteomes" id="UP001259347"/>
    </source>
</evidence>
<proteinExistence type="predicted"/>
<dbReference type="EMBL" id="JAVDUM010000009">
    <property type="protein sequence ID" value="MDR6867679.1"/>
    <property type="molecule type" value="Genomic_DNA"/>
</dbReference>
<dbReference type="Proteomes" id="UP001259347">
    <property type="component" value="Unassembled WGS sequence"/>
</dbReference>
<name>A0ABU1SDN5_9MICO</name>
<reference evidence="1 2" key="1">
    <citation type="submission" date="2023-07" db="EMBL/GenBank/DDBJ databases">
        <title>Sorghum-associated microbial communities from plants grown in Nebraska, USA.</title>
        <authorList>
            <person name="Schachtman D."/>
        </authorList>
    </citation>
    <scope>NUCLEOTIDE SEQUENCE [LARGE SCALE GENOMIC DNA]</scope>
    <source>
        <strain evidence="1 2">2980</strain>
    </source>
</reference>
<evidence type="ECO:0000313" key="1">
    <source>
        <dbReference type="EMBL" id="MDR6867679.1"/>
    </source>
</evidence>
<gene>
    <name evidence="1" type="ORF">J2Y69_002283</name>
</gene>
<protein>
    <recommendedName>
        <fullName evidence="3">Rho termination factor N-terminal domain-containing protein</fullName>
    </recommendedName>
</protein>
<accession>A0ABU1SDN5</accession>
<evidence type="ECO:0008006" key="3">
    <source>
        <dbReference type="Google" id="ProtNLM"/>
    </source>
</evidence>
<comment type="caution">
    <text evidence="1">The sequence shown here is derived from an EMBL/GenBank/DDBJ whole genome shotgun (WGS) entry which is preliminary data.</text>
</comment>
<organism evidence="1 2">
    <name type="scientific">Microbacterium resistens</name>
    <dbReference type="NCBI Taxonomy" id="156977"/>
    <lineage>
        <taxon>Bacteria</taxon>
        <taxon>Bacillati</taxon>
        <taxon>Actinomycetota</taxon>
        <taxon>Actinomycetes</taxon>
        <taxon>Micrococcales</taxon>
        <taxon>Microbacteriaceae</taxon>
        <taxon>Microbacterium</taxon>
    </lineage>
</organism>
<dbReference type="RefSeq" id="WP_310020710.1">
    <property type="nucleotide sequence ID" value="NZ_JAVDUM010000009.1"/>
</dbReference>
<sequence length="97" mass="10733">MIRILHPRPQAGHQHAFDVDFLDGTATVDDLHPERERALVQHGYEITEYIVGTMLEDLTVAELRDIADVEGVDLPPKAKKAQIITAIEASPAIPVLE</sequence>
<keyword evidence="2" id="KW-1185">Reference proteome</keyword>